<dbReference type="AlphaFoldDB" id="W9GAS5"/>
<reference evidence="1 2" key="1">
    <citation type="submission" date="2013-08" db="EMBL/GenBank/DDBJ databases">
        <title>Intrasporangium oryzae NRRL B-24470.</title>
        <authorList>
            <person name="Liu H."/>
            <person name="Wang G."/>
        </authorList>
    </citation>
    <scope>NUCLEOTIDE SEQUENCE [LARGE SCALE GENOMIC DNA]</scope>
    <source>
        <strain evidence="1 2">NRRL B-24470</strain>
    </source>
</reference>
<dbReference type="eggNOG" id="COG0124">
    <property type="taxonomic scope" value="Bacteria"/>
</dbReference>
<keyword evidence="2" id="KW-1185">Reference proteome</keyword>
<dbReference type="Proteomes" id="UP000019489">
    <property type="component" value="Unassembled WGS sequence"/>
</dbReference>
<protein>
    <submittedName>
        <fullName evidence="1">Uncharacterized protein</fullName>
    </submittedName>
</protein>
<dbReference type="RefSeq" id="WP_034807042.1">
    <property type="nucleotide sequence ID" value="NZ_AWSA01000030.1"/>
</dbReference>
<name>W9GAS5_9MICO</name>
<dbReference type="STRING" id="1386089.N865_12135"/>
<organism evidence="1 2">
    <name type="scientific">Intrasporangium oryzae NRRL B-24470</name>
    <dbReference type="NCBI Taxonomy" id="1386089"/>
    <lineage>
        <taxon>Bacteria</taxon>
        <taxon>Bacillati</taxon>
        <taxon>Actinomycetota</taxon>
        <taxon>Actinomycetes</taxon>
        <taxon>Micrococcales</taxon>
        <taxon>Intrasporangiaceae</taxon>
        <taxon>Intrasporangium</taxon>
    </lineage>
</organism>
<evidence type="ECO:0000313" key="1">
    <source>
        <dbReference type="EMBL" id="EWT00969.1"/>
    </source>
</evidence>
<sequence length="280" mass="29667">MSRTPIAPLFDRLVDDAAVFPPGLAPLDVAVREHLARRTGPYAAQLGPLLVPATAAAEVSRLAAGHDQTTADPLGIGLIARPGSPTEPVVEAVGLLRNDERVVVHAVEVGWSDRWRELLALEVPMVVEVGLGAEQEAALDDIAVAVDDEADVTAKFRTGPTETWAWPDESALGRFLDAVVLRGLSFKLTGGLHHAVRGTYEGQPMHGLLNVLLAVHEALDGAEAPELAQVLRQTDEPFVVDHVIRLGTDDVARVRASFTGYGCCGVDEPLGELAALGLVT</sequence>
<evidence type="ECO:0000313" key="2">
    <source>
        <dbReference type="Proteomes" id="UP000019489"/>
    </source>
</evidence>
<dbReference type="OrthoDB" id="9778153at2"/>
<proteinExistence type="predicted"/>
<accession>W9GAS5</accession>
<dbReference type="PATRIC" id="fig|1386089.3.peg.2761"/>
<gene>
    <name evidence="1" type="ORF">N865_12135</name>
</gene>
<dbReference type="EMBL" id="AWSA01000030">
    <property type="protein sequence ID" value="EWT00969.1"/>
    <property type="molecule type" value="Genomic_DNA"/>
</dbReference>
<comment type="caution">
    <text evidence="1">The sequence shown here is derived from an EMBL/GenBank/DDBJ whole genome shotgun (WGS) entry which is preliminary data.</text>
</comment>